<keyword evidence="1" id="KW-1133">Transmembrane helix</keyword>
<dbReference type="EMBL" id="AP026867">
    <property type="protein sequence ID" value="BDS11166.1"/>
    <property type="molecule type" value="Genomic_DNA"/>
</dbReference>
<feature type="transmembrane region" description="Helical" evidence="1">
    <location>
        <begin position="85"/>
        <end position="103"/>
    </location>
</feature>
<accession>A0A916DRA2</accession>
<proteinExistence type="predicted"/>
<keyword evidence="1" id="KW-0472">Membrane</keyword>
<keyword evidence="3" id="KW-1185">Reference proteome</keyword>
<dbReference type="AlphaFoldDB" id="A0A916DRA2"/>
<evidence type="ECO:0000256" key="1">
    <source>
        <dbReference type="SAM" id="Phobius"/>
    </source>
</evidence>
<evidence type="ECO:0000313" key="3">
    <source>
        <dbReference type="Proteomes" id="UP001060919"/>
    </source>
</evidence>
<organism evidence="2 3">
    <name type="scientific">Aureispira anguillae</name>
    <dbReference type="NCBI Taxonomy" id="2864201"/>
    <lineage>
        <taxon>Bacteria</taxon>
        <taxon>Pseudomonadati</taxon>
        <taxon>Bacteroidota</taxon>
        <taxon>Saprospiria</taxon>
        <taxon>Saprospirales</taxon>
        <taxon>Saprospiraceae</taxon>
        <taxon>Aureispira</taxon>
    </lineage>
</organism>
<dbReference type="Proteomes" id="UP001060919">
    <property type="component" value="Chromosome"/>
</dbReference>
<evidence type="ECO:0000313" key="2">
    <source>
        <dbReference type="EMBL" id="BDS11166.1"/>
    </source>
</evidence>
<feature type="transmembrane region" description="Helical" evidence="1">
    <location>
        <begin position="33"/>
        <end position="54"/>
    </location>
</feature>
<keyword evidence="1" id="KW-0812">Transmembrane</keyword>
<gene>
    <name evidence="2" type="ORF">AsAng_0018770</name>
</gene>
<feature type="transmembrane region" description="Helical" evidence="1">
    <location>
        <begin position="61"/>
        <end position="79"/>
    </location>
</feature>
<dbReference type="KEGG" id="aup:AsAng_0018770"/>
<reference evidence="2" key="1">
    <citation type="submission" date="2022-09" db="EMBL/GenBank/DDBJ databases">
        <title>Aureispira anguillicida sp. nov., isolated from Leptocephalus of Japanese eel Anguilla japonica.</title>
        <authorList>
            <person name="Yuasa K."/>
            <person name="Mekata T."/>
            <person name="Ikunari K."/>
        </authorList>
    </citation>
    <scope>NUCLEOTIDE SEQUENCE</scope>
    <source>
        <strain evidence="2">EL160426</strain>
    </source>
</reference>
<dbReference type="RefSeq" id="WP_264792370.1">
    <property type="nucleotide sequence ID" value="NZ_AP026867.1"/>
</dbReference>
<sequence length="111" mass="12153">MNNSKAKYILPPFFLLLPVFVSAQHGSGGAGAIGLFFTLLYLIPVVMVVGINTIATPNTKLHLLGLIASLILLLALFLHRYLIDGASTFFMLTVTISIIYSLYKTKEHNKS</sequence>
<name>A0A916DRA2_9BACT</name>
<protein>
    <submittedName>
        <fullName evidence="2">Uncharacterized protein</fullName>
    </submittedName>
</protein>